<dbReference type="AlphaFoldDB" id="A0A381VUE0"/>
<comment type="similarity">
    <text evidence="5">Belongs to the GHMP kinase family.</text>
</comment>
<dbReference type="Pfam" id="PF08544">
    <property type="entry name" value="GHMP_kinases_C"/>
    <property type="match status" value="1"/>
</dbReference>
<dbReference type="Pfam" id="PF00288">
    <property type="entry name" value="GHMP_kinases_N"/>
    <property type="match status" value="1"/>
</dbReference>
<evidence type="ECO:0000256" key="5">
    <source>
        <dbReference type="ARBA" id="ARBA00038121"/>
    </source>
</evidence>
<evidence type="ECO:0000256" key="4">
    <source>
        <dbReference type="ARBA" id="ARBA00022840"/>
    </source>
</evidence>
<evidence type="ECO:0000256" key="6">
    <source>
        <dbReference type="SAM" id="MobiDB-lite"/>
    </source>
</evidence>
<dbReference type="PANTHER" id="PTHR32463:SF0">
    <property type="entry name" value="L-FUCOSE KINASE"/>
    <property type="match status" value="1"/>
</dbReference>
<keyword evidence="1" id="KW-0808">Transferase</keyword>
<protein>
    <recommendedName>
        <fullName evidence="10">GHMP kinase</fullName>
    </recommendedName>
</protein>
<dbReference type="GO" id="GO:0042352">
    <property type="term" value="P:GDP-L-fucose salvage"/>
    <property type="evidence" value="ECO:0007669"/>
    <property type="project" value="TreeGrafter"/>
</dbReference>
<feature type="region of interest" description="Disordered" evidence="6">
    <location>
        <begin position="1"/>
        <end position="43"/>
    </location>
</feature>
<dbReference type="EMBL" id="UINC01009683">
    <property type="protein sequence ID" value="SVA43378.1"/>
    <property type="molecule type" value="Genomic_DNA"/>
</dbReference>
<reference evidence="9" key="1">
    <citation type="submission" date="2018-05" db="EMBL/GenBank/DDBJ databases">
        <authorList>
            <person name="Lanie J.A."/>
            <person name="Ng W.-L."/>
            <person name="Kazmierczak K.M."/>
            <person name="Andrzejewski T.M."/>
            <person name="Davidsen T.M."/>
            <person name="Wayne K.J."/>
            <person name="Tettelin H."/>
            <person name="Glass J.I."/>
            <person name="Rusch D."/>
            <person name="Podicherti R."/>
            <person name="Tsui H.-C.T."/>
            <person name="Winkler M.E."/>
        </authorList>
    </citation>
    <scope>NUCLEOTIDE SEQUENCE</scope>
</reference>
<evidence type="ECO:0000256" key="3">
    <source>
        <dbReference type="ARBA" id="ARBA00022777"/>
    </source>
</evidence>
<keyword evidence="3" id="KW-0418">Kinase</keyword>
<dbReference type="InterPro" id="IPR006204">
    <property type="entry name" value="GHMP_kinase_N_dom"/>
</dbReference>
<organism evidence="9">
    <name type="scientific">marine metagenome</name>
    <dbReference type="NCBI Taxonomy" id="408172"/>
    <lineage>
        <taxon>unclassified sequences</taxon>
        <taxon>metagenomes</taxon>
        <taxon>ecological metagenomes</taxon>
    </lineage>
</organism>
<dbReference type="InterPro" id="IPR052203">
    <property type="entry name" value="GHMP_Kinase-Related"/>
</dbReference>
<accession>A0A381VUE0</accession>
<feature type="domain" description="GHMP kinase C-terminal" evidence="8">
    <location>
        <begin position="283"/>
        <end position="364"/>
    </location>
</feature>
<keyword evidence="2" id="KW-0547">Nucleotide-binding</keyword>
<keyword evidence="4" id="KW-0067">ATP-binding</keyword>
<dbReference type="InterPro" id="IPR036554">
    <property type="entry name" value="GHMP_kinase_C_sf"/>
</dbReference>
<sequence>MFSPKGEGLSQATNHRKRSRTEPHVGKLAPNTPTGTATGYHRNSGHYNAAVQIHSSAPARVDLGGGTLDIWPLYLFHPGAQTVNVAIRLRAQCTVTPRSDGAVTLVSEDTGLTVTAGAWDQLDTSGENRLLVHIARFFEVAGARIATRAASPMGAGIAGSSALTVAVCAALARWQGISYTEEQFLTLAMNLEARVLGIPTGVQDYRPAMYGGISAVELGPLEVKYAPLEVDADELQRRMVLVYTGDSRSSGVNNWDITRRHIDGDVSLRAKFDHLRDIAAAIREALTRRDWPELAKQINREWQVRQTLGPGVSTPAIEALIAKATAAGAIAGKVCGAGGGGCVFFMVDPLRRTEVRDALTSAGAKLLGCQVDDDGVLVEERTA</sequence>
<evidence type="ECO:0000313" key="9">
    <source>
        <dbReference type="EMBL" id="SVA43378.1"/>
    </source>
</evidence>
<evidence type="ECO:0000259" key="8">
    <source>
        <dbReference type="Pfam" id="PF08544"/>
    </source>
</evidence>
<feature type="domain" description="GHMP kinase N-terminal" evidence="7">
    <location>
        <begin position="136"/>
        <end position="212"/>
    </location>
</feature>
<dbReference type="PRINTS" id="PR00960">
    <property type="entry name" value="LMBPPROTEIN"/>
</dbReference>
<dbReference type="SUPFAM" id="SSF55060">
    <property type="entry name" value="GHMP Kinase, C-terminal domain"/>
    <property type="match status" value="1"/>
</dbReference>
<dbReference type="GO" id="GO:0050201">
    <property type="term" value="F:fucokinase activity"/>
    <property type="evidence" value="ECO:0007669"/>
    <property type="project" value="TreeGrafter"/>
</dbReference>
<dbReference type="GO" id="GO:0005524">
    <property type="term" value="F:ATP binding"/>
    <property type="evidence" value="ECO:0007669"/>
    <property type="project" value="UniProtKB-KW"/>
</dbReference>
<dbReference type="PIRSF" id="PIRSF036406">
    <property type="entry name" value="Hept_kin"/>
    <property type="match status" value="1"/>
</dbReference>
<dbReference type="Gene3D" id="3.30.230.120">
    <property type="match status" value="1"/>
</dbReference>
<dbReference type="SUPFAM" id="SSF54211">
    <property type="entry name" value="Ribosomal protein S5 domain 2-like"/>
    <property type="match status" value="1"/>
</dbReference>
<dbReference type="InterPro" id="IPR013750">
    <property type="entry name" value="GHMP_kinase_C_dom"/>
</dbReference>
<dbReference type="InterPro" id="IPR014606">
    <property type="entry name" value="Heptose_7-P_kinase"/>
</dbReference>
<gene>
    <name evidence="9" type="ORF">METZ01_LOCUS96232</name>
</gene>
<evidence type="ECO:0000259" key="7">
    <source>
        <dbReference type="Pfam" id="PF00288"/>
    </source>
</evidence>
<dbReference type="PANTHER" id="PTHR32463">
    <property type="entry name" value="L-FUCOSE KINASE"/>
    <property type="match status" value="1"/>
</dbReference>
<evidence type="ECO:0008006" key="10">
    <source>
        <dbReference type="Google" id="ProtNLM"/>
    </source>
</evidence>
<dbReference type="InterPro" id="IPR020568">
    <property type="entry name" value="Ribosomal_Su5_D2-typ_SF"/>
</dbReference>
<proteinExistence type="inferred from homology"/>
<name>A0A381VUE0_9ZZZZ</name>
<evidence type="ECO:0000256" key="2">
    <source>
        <dbReference type="ARBA" id="ARBA00022741"/>
    </source>
</evidence>
<evidence type="ECO:0000256" key="1">
    <source>
        <dbReference type="ARBA" id="ARBA00022679"/>
    </source>
</evidence>
<dbReference type="InterPro" id="IPR001174">
    <property type="entry name" value="HddA/FKP"/>
</dbReference>